<sequence length="170" mass="18452">MAAAGLYRMNATSQPTHLRNQERPISVFVKDAVRGSTPANTTSMPIRTTINIICMRLKQSATRPRTMIINGSTSETAPEAVPTTNRTVMFSAKSRPPIAPSRIHSENASEASTARLMKVSPAPETTTRVNSDFTSSLPGSARCSQAIFAPPMITETTAAAPMYHQRLFCR</sequence>
<keyword evidence="2" id="KW-1185">Reference proteome</keyword>
<accession>A0A368T7U0</accession>
<name>A0A368T7U0_9ACTN</name>
<evidence type="ECO:0000313" key="1">
    <source>
        <dbReference type="EMBL" id="RCV58044.1"/>
    </source>
</evidence>
<gene>
    <name evidence="1" type="ORF">DEF24_14175</name>
</gene>
<dbReference type="AlphaFoldDB" id="A0A368T7U0"/>
<comment type="caution">
    <text evidence="1">The sequence shown here is derived from an EMBL/GenBank/DDBJ whole genome shotgun (WGS) entry which is preliminary data.</text>
</comment>
<organism evidence="1 2">
    <name type="scientific">Marinitenerispora sediminis</name>
    <dbReference type="NCBI Taxonomy" id="1931232"/>
    <lineage>
        <taxon>Bacteria</taxon>
        <taxon>Bacillati</taxon>
        <taxon>Actinomycetota</taxon>
        <taxon>Actinomycetes</taxon>
        <taxon>Streptosporangiales</taxon>
        <taxon>Nocardiopsidaceae</taxon>
        <taxon>Marinitenerispora</taxon>
    </lineage>
</organism>
<reference evidence="1 2" key="1">
    <citation type="submission" date="2018-04" db="EMBL/GenBank/DDBJ databases">
        <title>Novel actinobacteria from marine sediment.</title>
        <authorList>
            <person name="Ng Z.Y."/>
            <person name="Tan G.Y.A."/>
        </authorList>
    </citation>
    <scope>NUCLEOTIDE SEQUENCE [LARGE SCALE GENOMIC DNA]</scope>
    <source>
        <strain evidence="1 2">TPS81</strain>
    </source>
</reference>
<evidence type="ECO:0000313" key="2">
    <source>
        <dbReference type="Proteomes" id="UP000253318"/>
    </source>
</evidence>
<proteinExistence type="predicted"/>
<dbReference type="Proteomes" id="UP000253318">
    <property type="component" value="Unassembled WGS sequence"/>
</dbReference>
<dbReference type="EMBL" id="QEIN01000102">
    <property type="protein sequence ID" value="RCV58044.1"/>
    <property type="molecule type" value="Genomic_DNA"/>
</dbReference>
<protein>
    <submittedName>
        <fullName evidence="1">Uncharacterized protein</fullName>
    </submittedName>
</protein>